<dbReference type="InterPro" id="IPR000719">
    <property type="entry name" value="Prot_kinase_dom"/>
</dbReference>
<dbReference type="PROSITE" id="PS00108">
    <property type="entry name" value="PROTEIN_KINASE_ST"/>
    <property type="match status" value="1"/>
</dbReference>
<protein>
    <submittedName>
        <fullName evidence="8">Putative serine/threonine protein kinase</fullName>
        <ecNumber evidence="8">2.7.11.-</ecNumber>
    </submittedName>
</protein>
<dbReference type="GeneID" id="40319629"/>
<evidence type="ECO:0000259" key="7">
    <source>
        <dbReference type="PROSITE" id="PS50011"/>
    </source>
</evidence>
<dbReference type="EC" id="2.7.11.-" evidence="8"/>
<dbReference type="Proteomes" id="UP000284403">
    <property type="component" value="Unassembled WGS sequence"/>
</dbReference>
<dbReference type="InterPro" id="IPR050660">
    <property type="entry name" value="NEK_Ser/Thr_kinase"/>
</dbReference>
<gene>
    <name evidence="8" type="ORF">Tco025E_06018</name>
</gene>
<feature type="binding site" evidence="6">
    <location>
        <position position="128"/>
    </location>
    <ligand>
        <name>ATP</name>
        <dbReference type="ChEBI" id="CHEBI:30616"/>
    </ligand>
</feature>
<dbReference type="SMART" id="SM00220">
    <property type="entry name" value="S_TKc"/>
    <property type="match status" value="1"/>
</dbReference>
<sequence length="951" mass="101393">MLLGASDHSRGATLPWCAALVDRVAEFRWGAAVPLEALGAARGPPGVPVDCPLLRLTLDAAREMCSAAARGTQPSGGRRWADSRQACSPRDDAHNCPFDFLCPIGGGSFGTVLLVQSRVCPTRFFAAKSVTRLLRPAACAPVGPRDGDEATLAALRQAFSGKTSEVASSFPALGEFLREARVAAALPPHPHISRCHGVLLSPGVTAKAGESASSALHPASSQTAVGAHLLMELGAGGTLGDLLLRHTCHIAEEHLVCWLGQLLRGLACLHKGGVIHRDIKPSNILVRRAASAAWESDTELFFVDFGISALVADANCATERTVMGSGVYCPPEIARYWGYRRRCACSCASDVWSTAALFYVFLTCGAASMDDGMAAVFSTSSSPAADAATTAQFRVARGEYPPLAVLMRVPLLDDDALRLAQERLAARRAGAAGAGGADGGLGPGAYTEYTTAAEEGTSAGGRKGPGGWPAWASSPGVQLMARRLRVRELSPEFLGLIDSMMAPDPAERPTAEAVLLDSPVFGMRLPWWEKVVEQAMRRVVGGVENVLLDVCVGDSDEEEEEDEEEAALVRRTMAPLVSPAENHGYAPHGVVHWWAVDLTGGEPDHTKWLPPTSLLAALLTTLRGLTGFEATGDAPGRVRREVTLYTATSLRFLERVCVPVRDADLSTRRVEDGPLFGELEARGLGTDFVVHVQARLRAVARAGQVLMRNGWSEEEDLADAEEMARRATEALVATTEEWLRHREAVTGVAALRVLPWVSWHLDGEAGGTGGDAPHCFTVEYVAAGPRDGQSQPAVCESNVTGDVAAVFRDWRANLTEALHRLSCEVHAAAADDVRDGEAPPVRCGGRAWEQSFRAVLGALEAAESELVERQKRNEAHHGLLRGHVVPWLSTRPAPSVERCVETLRGVRGGAHAASQLVQEWILTAIFTTEGAMALMPGRRLSGETDPSRDLA</sequence>
<dbReference type="OrthoDB" id="248561at2759"/>
<evidence type="ECO:0000256" key="4">
    <source>
        <dbReference type="ARBA" id="ARBA00022777"/>
    </source>
</evidence>
<keyword evidence="9" id="KW-1185">Reference proteome</keyword>
<dbReference type="SUPFAM" id="SSF56112">
    <property type="entry name" value="Protein kinase-like (PK-like)"/>
    <property type="match status" value="1"/>
</dbReference>
<dbReference type="PROSITE" id="PS00107">
    <property type="entry name" value="PROTEIN_KINASE_ATP"/>
    <property type="match status" value="1"/>
</dbReference>
<dbReference type="GO" id="GO:0004674">
    <property type="term" value="F:protein serine/threonine kinase activity"/>
    <property type="evidence" value="ECO:0007669"/>
    <property type="project" value="UniProtKB-KW"/>
</dbReference>
<dbReference type="PANTHER" id="PTHR43671:SF81">
    <property type="entry name" value="PROTEIN KINASE, PUTATIVE-RELATED"/>
    <property type="match status" value="1"/>
</dbReference>
<dbReference type="InterPro" id="IPR008271">
    <property type="entry name" value="Ser/Thr_kinase_AS"/>
</dbReference>
<proteinExistence type="inferred from homology"/>
<dbReference type="PROSITE" id="PS50011">
    <property type="entry name" value="PROTEIN_KINASE_DOM"/>
    <property type="match status" value="1"/>
</dbReference>
<dbReference type="InterPro" id="IPR017441">
    <property type="entry name" value="Protein_kinase_ATP_BS"/>
</dbReference>
<keyword evidence="8" id="KW-0723">Serine/threonine-protein kinase</keyword>
<evidence type="ECO:0000313" key="9">
    <source>
        <dbReference type="Proteomes" id="UP000284403"/>
    </source>
</evidence>
<evidence type="ECO:0000313" key="8">
    <source>
        <dbReference type="EMBL" id="RNF13935.1"/>
    </source>
</evidence>
<keyword evidence="3 6" id="KW-0547">Nucleotide-binding</keyword>
<dbReference type="Gene3D" id="1.10.510.10">
    <property type="entry name" value="Transferase(Phosphotransferase) domain 1"/>
    <property type="match status" value="1"/>
</dbReference>
<name>A0A3R7P7G5_9TRYP</name>
<feature type="domain" description="Protein kinase" evidence="7">
    <location>
        <begin position="98"/>
        <end position="521"/>
    </location>
</feature>
<evidence type="ECO:0000256" key="2">
    <source>
        <dbReference type="ARBA" id="ARBA00022679"/>
    </source>
</evidence>
<keyword evidence="2 8" id="KW-0808">Transferase</keyword>
<dbReference type="Pfam" id="PF00069">
    <property type="entry name" value="Pkinase"/>
    <property type="match status" value="1"/>
</dbReference>
<reference evidence="8 9" key="1">
    <citation type="journal article" date="2018" name="BMC Genomics">
        <title>Genomic comparison of Trypanosoma conorhini and Trypanosoma rangeli to Trypanosoma cruzi strains of high and low virulence.</title>
        <authorList>
            <person name="Bradwell K.R."/>
            <person name="Koparde V.N."/>
            <person name="Matveyev A.V."/>
            <person name="Serrano M.G."/>
            <person name="Alves J.M."/>
            <person name="Parikh H."/>
            <person name="Huang B."/>
            <person name="Lee V."/>
            <person name="Espinosa-Alvarez O."/>
            <person name="Ortiz P.A."/>
            <person name="Costa-Martins A.G."/>
            <person name="Teixeira M.M."/>
            <person name="Buck G.A."/>
        </authorList>
    </citation>
    <scope>NUCLEOTIDE SEQUENCE [LARGE SCALE GENOMIC DNA]</scope>
    <source>
        <strain evidence="8 9">025E</strain>
    </source>
</reference>
<dbReference type="PANTHER" id="PTHR43671">
    <property type="entry name" value="SERINE/THREONINE-PROTEIN KINASE NEK"/>
    <property type="match status" value="1"/>
</dbReference>
<comment type="caution">
    <text evidence="8">The sequence shown here is derived from an EMBL/GenBank/DDBJ whole genome shotgun (WGS) entry which is preliminary data.</text>
</comment>
<organism evidence="8 9">
    <name type="scientific">Trypanosoma conorhini</name>
    <dbReference type="NCBI Taxonomy" id="83891"/>
    <lineage>
        <taxon>Eukaryota</taxon>
        <taxon>Discoba</taxon>
        <taxon>Euglenozoa</taxon>
        <taxon>Kinetoplastea</taxon>
        <taxon>Metakinetoplastina</taxon>
        <taxon>Trypanosomatida</taxon>
        <taxon>Trypanosomatidae</taxon>
        <taxon>Trypanosoma</taxon>
    </lineage>
</organism>
<dbReference type="EMBL" id="MKKU01000385">
    <property type="protein sequence ID" value="RNF13935.1"/>
    <property type="molecule type" value="Genomic_DNA"/>
</dbReference>
<accession>A0A3R7P7G5</accession>
<dbReference type="AlphaFoldDB" id="A0A3R7P7G5"/>
<dbReference type="GO" id="GO:0005524">
    <property type="term" value="F:ATP binding"/>
    <property type="evidence" value="ECO:0007669"/>
    <property type="project" value="UniProtKB-UniRule"/>
</dbReference>
<keyword evidence="4 8" id="KW-0418">Kinase</keyword>
<dbReference type="RefSeq" id="XP_029226981.1">
    <property type="nucleotide sequence ID" value="XM_029372907.1"/>
</dbReference>
<evidence type="ECO:0000256" key="6">
    <source>
        <dbReference type="PROSITE-ProRule" id="PRU10141"/>
    </source>
</evidence>
<evidence type="ECO:0000256" key="1">
    <source>
        <dbReference type="ARBA" id="ARBA00010886"/>
    </source>
</evidence>
<evidence type="ECO:0000256" key="5">
    <source>
        <dbReference type="ARBA" id="ARBA00022840"/>
    </source>
</evidence>
<keyword evidence="5 6" id="KW-0067">ATP-binding</keyword>
<comment type="similarity">
    <text evidence="1">Belongs to the protein kinase superfamily. NEK Ser/Thr protein kinase family. NIMA subfamily.</text>
</comment>
<dbReference type="InterPro" id="IPR011009">
    <property type="entry name" value="Kinase-like_dom_sf"/>
</dbReference>
<evidence type="ECO:0000256" key="3">
    <source>
        <dbReference type="ARBA" id="ARBA00022741"/>
    </source>
</evidence>